<evidence type="ECO:0000259" key="3">
    <source>
        <dbReference type="Pfam" id="PF00535"/>
    </source>
</evidence>
<keyword evidence="1 4" id="KW-0328">Glycosyltransferase</keyword>
<dbReference type="Proteomes" id="UP000221980">
    <property type="component" value="Unassembled WGS sequence"/>
</dbReference>
<dbReference type="GO" id="GO:0016758">
    <property type="term" value="F:hexosyltransferase activity"/>
    <property type="evidence" value="ECO:0007669"/>
    <property type="project" value="UniProtKB-ARBA"/>
</dbReference>
<dbReference type="OrthoDB" id="6813549at2"/>
<protein>
    <submittedName>
        <fullName evidence="4">Ss-1,4-galactosyltransferase</fullName>
    </submittedName>
</protein>
<dbReference type="CDD" id="cd00761">
    <property type="entry name" value="Glyco_tranf_GTA_type"/>
    <property type="match status" value="1"/>
</dbReference>
<evidence type="ECO:0000313" key="4">
    <source>
        <dbReference type="EMBL" id="PHM47217.1"/>
    </source>
</evidence>
<accession>A0A2D0JLP0</accession>
<organism evidence="4 5">
    <name type="scientific">Xenorhabdus miraniensis</name>
    <dbReference type="NCBI Taxonomy" id="351674"/>
    <lineage>
        <taxon>Bacteria</taxon>
        <taxon>Pseudomonadati</taxon>
        <taxon>Pseudomonadota</taxon>
        <taxon>Gammaproteobacteria</taxon>
        <taxon>Enterobacterales</taxon>
        <taxon>Morganellaceae</taxon>
        <taxon>Xenorhabdus</taxon>
    </lineage>
</organism>
<dbReference type="AlphaFoldDB" id="A0A2D0JLP0"/>
<dbReference type="RefSeq" id="WP_099115353.1">
    <property type="nucleotide sequence ID" value="NZ_CAWNQI010000053.1"/>
</dbReference>
<evidence type="ECO:0000313" key="5">
    <source>
        <dbReference type="Proteomes" id="UP000221980"/>
    </source>
</evidence>
<name>A0A2D0JLP0_9GAMM</name>
<keyword evidence="2 4" id="KW-0808">Transferase</keyword>
<gene>
    <name evidence="4" type="ORF">Xmir_03430</name>
</gene>
<dbReference type="Pfam" id="PF00535">
    <property type="entry name" value="Glycos_transf_2"/>
    <property type="match status" value="1"/>
</dbReference>
<reference evidence="4 5" key="1">
    <citation type="journal article" date="2017" name="Nat. Microbiol.">
        <title>Natural product diversity associated with the nematode symbionts Photorhabdus and Xenorhabdus.</title>
        <authorList>
            <person name="Tobias N.J."/>
            <person name="Wolff H."/>
            <person name="Djahanschiri B."/>
            <person name="Grundmann F."/>
            <person name="Kronenwerth M."/>
            <person name="Shi Y.M."/>
            <person name="Simonyi S."/>
            <person name="Grun P."/>
            <person name="Shapiro-Ilan D."/>
            <person name="Pidot S.J."/>
            <person name="Stinear T.P."/>
            <person name="Ebersberger I."/>
            <person name="Bode H.B."/>
        </authorList>
    </citation>
    <scope>NUCLEOTIDE SEQUENCE [LARGE SCALE GENOMIC DNA]</scope>
    <source>
        <strain evidence="4 5">DSM 17902</strain>
    </source>
</reference>
<dbReference type="PANTHER" id="PTHR22916:SF51">
    <property type="entry name" value="GLYCOSYLTRANSFERASE EPSH-RELATED"/>
    <property type="match status" value="1"/>
</dbReference>
<proteinExistence type="predicted"/>
<sequence length="330" mass="38810">MPLNLKNKISVIVPVYNVEKYIEKCISSIKKQSYNNFEVIIINDGSIDKSIEKILPLIENDYRFKIITQKNSGLSAARNKGIEHATGEYISFIDSDDHIHNDFLQDMMNKITQTHSDICVCDVQTVDEDGNKIRYLKQHINPENNSLDIYHVFLESVAVLPSAWNKIFKKEIVNETKFPVGRYFEDIAIMHQIILNSKKICYINKPLYNYVIRKNSITQTQNEKYLIDRFWVTEYIRNYLEKNKTYNKYEKNYATLYLAHLVVPLIIYLVNNPTINSIKIKKEINIDIYNFKNIISLLRKRTKLSFLLLMFKLTPKLTINILRIIKNANN</sequence>
<keyword evidence="5" id="KW-1185">Reference proteome</keyword>
<dbReference type="PANTHER" id="PTHR22916">
    <property type="entry name" value="GLYCOSYLTRANSFERASE"/>
    <property type="match status" value="1"/>
</dbReference>
<comment type="caution">
    <text evidence="4">The sequence shown here is derived from an EMBL/GenBank/DDBJ whole genome shotgun (WGS) entry which is preliminary data.</text>
</comment>
<dbReference type="Gene3D" id="3.90.550.10">
    <property type="entry name" value="Spore Coat Polysaccharide Biosynthesis Protein SpsA, Chain A"/>
    <property type="match status" value="1"/>
</dbReference>
<feature type="domain" description="Glycosyltransferase 2-like" evidence="3">
    <location>
        <begin position="10"/>
        <end position="174"/>
    </location>
</feature>
<evidence type="ECO:0000256" key="2">
    <source>
        <dbReference type="ARBA" id="ARBA00022679"/>
    </source>
</evidence>
<evidence type="ECO:0000256" key="1">
    <source>
        <dbReference type="ARBA" id="ARBA00022676"/>
    </source>
</evidence>
<dbReference type="SUPFAM" id="SSF53448">
    <property type="entry name" value="Nucleotide-diphospho-sugar transferases"/>
    <property type="match status" value="1"/>
</dbReference>
<dbReference type="InterPro" id="IPR029044">
    <property type="entry name" value="Nucleotide-diphossugar_trans"/>
</dbReference>
<dbReference type="EMBL" id="NITZ01000021">
    <property type="protein sequence ID" value="PHM47217.1"/>
    <property type="molecule type" value="Genomic_DNA"/>
</dbReference>
<dbReference type="InterPro" id="IPR001173">
    <property type="entry name" value="Glyco_trans_2-like"/>
</dbReference>